<sequence>MTSNYQSVTTDIQEDNMAREEFEERPRKFPWFGIAWRFMGSLLCFAFIIVTLWRFELMGVLDSWERREFNALNILLSAFVSLALGSLLTLLGNVLRWLLLHREATSPGDVDLILGIGGPTGSLRLLWEHTWHGKGWTKTTIIVLLYFIVSILARISVAGLGLTFELSEEDGVDYPVMATDWSNPGWITEPEPRQNMRRFVEFAAVGLAASPISFNKSDLASWTTKNVDGLPLNRTVDGRTLTYTFSLNEYRGLEVEPNKDHVVHSSSNCIARNFYNGTVYQDGKDMGTVTGKLTHLIISRFKVSMLTSISYHG</sequence>
<dbReference type="EMBL" id="MU863974">
    <property type="protein sequence ID" value="KAK4196908.1"/>
    <property type="molecule type" value="Genomic_DNA"/>
</dbReference>
<accession>A0AAN6XA37</accession>
<dbReference type="AlphaFoldDB" id="A0AAN6XA37"/>
<gene>
    <name evidence="2" type="ORF">QBC40DRAFT_312485</name>
</gene>
<feature type="transmembrane region" description="Helical" evidence="1">
    <location>
        <begin position="34"/>
        <end position="53"/>
    </location>
</feature>
<keyword evidence="1" id="KW-0472">Membrane</keyword>
<feature type="transmembrane region" description="Helical" evidence="1">
    <location>
        <begin position="74"/>
        <end position="98"/>
    </location>
</feature>
<protein>
    <submittedName>
        <fullName evidence="2">Uncharacterized protein</fullName>
    </submittedName>
</protein>
<evidence type="ECO:0000313" key="3">
    <source>
        <dbReference type="Proteomes" id="UP001303160"/>
    </source>
</evidence>
<keyword evidence="1" id="KW-0812">Transmembrane</keyword>
<proteinExistence type="predicted"/>
<name>A0AAN6XA37_9PEZI</name>
<dbReference type="Proteomes" id="UP001303160">
    <property type="component" value="Unassembled WGS sequence"/>
</dbReference>
<evidence type="ECO:0000313" key="2">
    <source>
        <dbReference type="EMBL" id="KAK4196908.1"/>
    </source>
</evidence>
<reference evidence="2" key="1">
    <citation type="journal article" date="2023" name="Mol. Phylogenet. Evol.">
        <title>Genome-scale phylogeny and comparative genomics of the fungal order Sordariales.</title>
        <authorList>
            <person name="Hensen N."/>
            <person name="Bonometti L."/>
            <person name="Westerberg I."/>
            <person name="Brannstrom I.O."/>
            <person name="Guillou S."/>
            <person name="Cros-Aarteil S."/>
            <person name="Calhoun S."/>
            <person name="Haridas S."/>
            <person name="Kuo A."/>
            <person name="Mondo S."/>
            <person name="Pangilinan J."/>
            <person name="Riley R."/>
            <person name="LaButti K."/>
            <person name="Andreopoulos B."/>
            <person name="Lipzen A."/>
            <person name="Chen C."/>
            <person name="Yan M."/>
            <person name="Daum C."/>
            <person name="Ng V."/>
            <person name="Clum A."/>
            <person name="Steindorff A."/>
            <person name="Ohm R.A."/>
            <person name="Martin F."/>
            <person name="Silar P."/>
            <person name="Natvig D.O."/>
            <person name="Lalanne C."/>
            <person name="Gautier V."/>
            <person name="Ament-Velasquez S.L."/>
            <person name="Kruys A."/>
            <person name="Hutchinson M.I."/>
            <person name="Powell A.J."/>
            <person name="Barry K."/>
            <person name="Miller A.N."/>
            <person name="Grigoriev I.V."/>
            <person name="Debuchy R."/>
            <person name="Gladieux P."/>
            <person name="Hiltunen Thoren M."/>
            <person name="Johannesson H."/>
        </authorList>
    </citation>
    <scope>NUCLEOTIDE SEQUENCE</scope>
    <source>
        <strain evidence="2">CBS 315.58</strain>
    </source>
</reference>
<keyword evidence="3" id="KW-1185">Reference proteome</keyword>
<evidence type="ECO:0000256" key="1">
    <source>
        <dbReference type="SAM" id="Phobius"/>
    </source>
</evidence>
<feature type="transmembrane region" description="Helical" evidence="1">
    <location>
        <begin position="139"/>
        <end position="162"/>
    </location>
</feature>
<reference evidence="2" key="2">
    <citation type="submission" date="2023-05" db="EMBL/GenBank/DDBJ databases">
        <authorList>
            <consortium name="Lawrence Berkeley National Laboratory"/>
            <person name="Steindorff A."/>
            <person name="Hensen N."/>
            <person name="Bonometti L."/>
            <person name="Westerberg I."/>
            <person name="Brannstrom I.O."/>
            <person name="Guillou S."/>
            <person name="Cros-Aarteil S."/>
            <person name="Calhoun S."/>
            <person name="Haridas S."/>
            <person name="Kuo A."/>
            <person name="Mondo S."/>
            <person name="Pangilinan J."/>
            <person name="Riley R."/>
            <person name="Labutti K."/>
            <person name="Andreopoulos B."/>
            <person name="Lipzen A."/>
            <person name="Chen C."/>
            <person name="Yanf M."/>
            <person name="Daum C."/>
            <person name="Ng V."/>
            <person name="Clum A."/>
            <person name="Ohm R."/>
            <person name="Martin F."/>
            <person name="Silar P."/>
            <person name="Natvig D."/>
            <person name="Lalanne C."/>
            <person name="Gautier V."/>
            <person name="Ament-Velasquez S.L."/>
            <person name="Kruys A."/>
            <person name="Hutchinson M.I."/>
            <person name="Powell A.J."/>
            <person name="Barry K."/>
            <person name="Miller A.N."/>
            <person name="Grigoriev I.V."/>
            <person name="Debuchy R."/>
            <person name="Gladieux P."/>
            <person name="Thoren M.H."/>
            <person name="Johannesson H."/>
        </authorList>
    </citation>
    <scope>NUCLEOTIDE SEQUENCE</scope>
    <source>
        <strain evidence="2">CBS 315.58</strain>
    </source>
</reference>
<keyword evidence="1" id="KW-1133">Transmembrane helix</keyword>
<comment type="caution">
    <text evidence="2">The sequence shown here is derived from an EMBL/GenBank/DDBJ whole genome shotgun (WGS) entry which is preliminary data.</text>
</comment>
<organism evidence="2 3">
    <name type="scientific">Triangularia verruculosa</name>
    <dbReference type="NCBI Taxonomy" id="2587418"/>
    <lineage>
        <taxon>Eukaryota</taxon>
        <taxon>Fungi</taxon>
        <taxon>Dikarya</taxon>
        <taxon>Ascomycota</taxon>
        <taxon>Pezizomycotina</taxon>
        <taxon>Sordariomycetes</taxon>
        <taxon>Sordariomycetidae</taxon>
        <taxon>Sordariales</taxon>
        <taxon>Podosporaceae</taxon>
        <taxon>Triangularia</taxon>
    </lineage>
</organism>